<dbReference type="EMBL" id="JBBPBN010000046">
    <property type="protein sequence ID" value="KAK8995363.1"/>
    <property type="molecule type" value="Genomic_DNA"/>
</dbReference>
<sequence length="384" mass="42925">MSSEEEAMRVRDFLHGKSIYGSRIRVNFMECEPRNQFWRRKHGESQSGVNILKGKVELGEGTPREDVVDGPPAESCVLRRVGGLVTEDYLLVLQPCAIGWCQSLISNSCLAEETRRERISGVHVMWISGSRVLLIFYSVKVSVFGVPIHAWSCDNFERLVSHWGSVVLLEEATLEHSSFKRGRMLIKMTVIERIVERLELSVGGFVFFQCVPPDEEIADDVNVRLKMPPEELVADDIDTRQDMLESFHEAELGEVCWRGNGLWNGHEGVTEALVPTVRDQEQLVDVVVSCVGPIVEGSTTETPEEKRKATKEVSRWGRSCPRKSVPTSAIADISLSDSDLLHLREAILKEAAETVEFGKLLDAKTIGCEAVIVQDIAQILAHSQ</sequence>
<evidence type="ECO:0008006" key="3">
    <source>
        <dbReference type="Google" id="ProtNLM"/>
    </source>
</evidence>
<evidence type="ECO:0000313" key="2">
    <source>
        <dbReference type="Proteomes" id="UP001396334"/>
    </source>
</evidence>
<gene>
    <name evidence="1" type="ORF">V6N11_069798</name>
</gene>
<keyword evidence="2" id="KW-1185">Reference proteome</keyword>
<name>A0ABR2Q3V4_9ROSI</name>
<proteinExistence type="predicted"/>
<protein>
    <recommendedName>
        <fullName evidence="3">DUF4283 domain-containing protein</fullName>
    </recommendedName>
</protein>
<reference evidence="1 2" key="1">
    <citation type="journal article" date="2024" name="G3 (Bethesda)">
        <title>Genome assembly of Hibiscus sabdariffa L. provides insights into metabolisms of medicinal natural products.</title>
        <authorList>
            <person name="Kim T."/>
        </authorList>
    </citation>
    <scope>NUCLEOTIDE SEQUENCE [LARGE SCALE GENOMIC DNA]</scope>
    <source>
        <strain evidence="1">TK-2024</strain>
        <tissue evidence="1">Old leaves</tissue>
    </source>
</reference>
<evidence type="ECO:0000313" key="1">
    <source>
        <dbReference type="EMBL" id="KAK8995363.1"/>
    </source>
</evidence>
<dbReference type="Proteomes" id="UP001396334">
    <property type="component" value="Unassembled WGS sequence"/>
</dbReference>
<comment type="caution">
    <text evidence="1">The sequence shown here is derived from an EMBL/GenBank/DDBJ whole genome shotgun (WGS) entry which is preliminary data.</text>
</comment>
<accession>A0ABR2Q3V4</accession>
<organism evidence="1 2">
    <name type="scientific">Hibiscus sabdariffa</name>
    <name type="common">roselle</name>
    <dbReference type="NCBI Taxonomy" id="183260"/>
    <lineage>
        <taxon>Eukaryota</taxon>
        <taxon>Viridiplantae</taxon>
        <taxon>Streptophyta</taxon>
        <taxon>Embryophyta</taxon>
        <taxon>Tracheophyta</taxon>
        <taxon>Spermatophyta</taxon>
        <taxon>Magnoliopsida</taxon>
        <taxon>eudicotyledons</taxon>
        <taxon>Gunneridae</taxon>
        <taxon>Pentapetalae</taxon>
        <taxon>rosids</taxon>
        <taxon>malvids</taxon>
        <taxon>Malvales</taxon>
        <taxon>Malvaceae</taxon>
        <taxon>Malvoideae</taxon>
        <taxon>Hibiscus</taxon>
    </lineage>
</organism>